<dbReference type="EMBL" id="AMQN01013480">
    <property type="status" value="NOT_ANNOTATED_CDS"/>
    <property type="molecule type" value="Genomic_DNA"/>
</dbReference>
<reference evidence="3" key="1">
    <citation type="submission" date="2012-12" db="EMBL/GenBank/DDBJ databases">
        <authorList>
            <person name="Hellsten U."/>
            <person name="Grimwood J."/>
            <person name="Chapman J.A."/>
            <person name="Shapiro H."/>
            <person name="Aerts A."/>
            <person name="Otillar R.P."/>
            <person name="Terry A.Y."/>
            <person name="Boore J.L."/>
            <person name="Simakov O."/>
            <person name="Marletaz F."/>
            <person name="Cho S.-J."/>
            <person name="Edsinger-Gonzales E."/>
            <person name="Havlak P."/>
            <person name="Kuo D.-H."/>
            <person name="Larsson T."/>
            <person name="Lv J."/>
            <person name="Arendt D."/>
            <person name="Savage R."/>
            <person name="Osoegawa K."/>
            <person name="de Jong P."/>
            <person name="Lindberg D.R."/>
            <person name="Seaver E.C."/>
            <person name="Weisblat D.A."/>
            <person name="Putnam N.H."/>
            <person name="Grigoriev I.V."/>
            <person name="Rokhsar D.S."/>
        </authorList>
    </citation>
    <scope>NUCLEOTIDE SEQUENCE</scope>
    <source>
        <strain evidence="3">I ESC-2004</strain>
    </source>
</reference>
<protein>
    <submittedName>
        <fullName evidence="1 2">Uncharacterized protein</fullName>
    </submittedName>
</protein>
<dbReference type="EMBL" id="KB310244">
    <property type="protein sequence ID" value="ELT92109.1"/>
    <property type="molecule type" value="Genomic_DNA"/>
</dbReference>
<name>R7TEF2_CAPTE</name>
<dbReference type="HOGENOM" id="CLU_210040_0_0_1"/>
<dbReference type="PANTHER" id="PTHR33332">
    <property type="entry name" value="REVERSE TRANSCRIPTASE DOMAIN-CONTAINING PROTEIN"/>
    <property type="match status" value="1"/>
</dbReference>
<dbReference type="Proteomes" id="UP000014760">
    <property type="component" value="Unassembled WGS sequence"/>
</dbReference>
<dbReference type="OrthoDB" id="6153278at2759"/>
<reference evidence="2" key="3">
    <citation type="submission" date="2015-06" db="UniProtKB">
        <authorList>
            <consortium name="EnsemblMetazoa"/>
        </authorList>
    </citation>
    <scope>IDENTIFICATION</scope>
</reference>
<gene>
    <name evidence="1" type="ORF">CAPTEDRAFT_126656</name>
</gene>
<reference evidence="1 3" key="2">
    <citation type="journal article" date="2013" name="Nature">
        <title>Insights into bilaterian evolution from three spiralian genomes.</title>
        <authorList>
            <person name="Simakov O."/>
            <person name="Marletaz F."/>
            <person name="Cho S.J."/>
            <person name="Edsinger-Gonzales E."/>
            <person name="Havlak P."/>
            <person name="Hellsten U."/>
            <person name="Kuo D.H."/>
            <person name="Larsson T."/>
            <person name="Lv J."/>
            <person name="Arendt D."/>
            <person name="Savage R."/>
            <person name="Osoegawa K."/>
            <person name="de Jong P."/>
            <person name="Grimwood J."/>
            <person name="Chapman J.A."/>
            <person name="Shapiro H."/>
            <person name="Aerts A."/>
            <person name="Otillar R.P."/>
            <person name="Terry A.Y."/>
            <person name="Boore J.L."/>
            <person name="Grigoriev I.V."/>
            <person name="Lindberg D.R."/>
            <person name="Seaver E.C."/>
            <person name="Weisblat D.A."/>
            <person name="Putnam N.H."/>
            <person name="Rokhsar D.S."/>
        </authorList>
    </citation>
    <scope>NUCLEOTIDE SEQUENCE</scope>
    <source>
        <strain evidence="1 3">I ESC-2004</strain>
    </source>
</reference>
<evidence type="ECO:0000313" key="1">
    <source>
        <dbReference type="EMBL" id="ELT92109.1"/>
    </source>
</evidence>
<evidence type="ECO:0000313" key="3">
    <source>
        <dbReference type="Proteomes" id="UP000014760"/>
    </source>
</evidence>
<feature type="non-terminal residue" evidence="1">
    <location>
        <position position="1"/>
    </location>
</feature>
<organism evidence="1">
    <name type="scientific">Capitella teleta</name>
    <name type="common">Polychaete worm</name>
    <dbReference type="NCBI Taxonomy" id="283909"/>
    <lineage>
        <taxon>Eukaryota</taxon>
        <taxon>Metazoa</taxon>
        <taxon>Spiralia</taxon>
        <taxon>Lophotrochozoa</taxon>
        <taxon>Annelida</taxon>
        <taxon>Polychaeta</taxon>
        <taxon>Sedentaria</taxon>
        <taxon>Scolecida</taxon>
        <taxon>Capitellidae</taxon>
        <taxon>Capitella</taxon>
    </lineage>
</organism>
<dbReference type="AlphaFoldDB" id="R7TEF2"/>
<keyword evidence="3" id="KW-1185">Reference proteome</keyword>
<sequence>IDISKAFDTLDHEILLNKFYKDGIQNSLFDWLHAFLKNRKQFVQIGGSESSE</sequence>
<accession>R7TEF2</accession>
<evidence type="ECO:0000313" key="2">
    <source>
        <dbReference type="EnsemblMetazoa" id="CapteP126656"/>
    </source>
</evidence>
<proteinExistence type="predicted"/>
<dbReference type="EnsemblMetazoa" id="CapteT126656">
    <property type="protein sequence ID" value="CapteP126656"/>
    <property type="gene ID" value="CapteG126656"/>
</dbReference>